<evidence type="ECO:0000313" key="1">
    <source>
        <dbReference type="EMBL" id="CDW30769.1"/>
    </source>
</evidence>
<name>A0A0K2TXM7_LEPSM</name>
<protein>
    <submittedName>
        <fullName evidence="1">Uncharacterized protein</fullName>
    </submittedName>
</protein>
<reference evidence="1" key="1">
    <citation type="submission" date="2014-05" db="EMBL/GenBank/DDBJ databases">
        <authorList>
            <person name="Chronopoulou M."/>
        </authorList>
    </citation>
    <scope>NUCLEOTIDE SEQUENCE</scope>
    <source>
        <tissue evidence="1">Whole organism</tissue>
    </source>
</reference>
<accession>A0A0K2TXM7</accession>
<proteinExistence type="predicted"/>
<organism evidence="1">
    <name type="scientific">Lepeophtheirus salmonis</name>
    <name type="common">Salmon louse</name>
    <name type="synonym">Caligus salmonis</name>
    <dbReference type="NCBI Taxonomy" id="72036"/>
    <lineage>
        <taxon>Eukaryota</taxon>
        <taxon>Metazoa</taxon>
        <taxon>Ecdysozoa</taxon>
        <taxon>Arthropoda</taxon>
        <taxon>Crustacea</taxon>
        <taxon>Multicrustacea</taxon>
        <taxon>Hexanauplia</taxon>
        <taxon>Copepoda</taxon>
        <taxon>Siphonostomatoida</taxon>
        <taxon>Caligidae</taxon>
        <taxon>Lepeophtheirus</taxon>
    </lineage>
</organism>
<sequence length="26" mass="3085">MQLQELLCLTFFPSLTELDNIDSREE</sequence>
<dbReference type="AlphaFoldDB" id="A0A0K2TXM7"/>
<dbReference type="EMBL" id="HACA01013408">
    <property type="protein sequence ID" value="CDW30769.1"/>
    <property type="molecule type" value="Transcribed_RNA"/>
</dbReference>